<evidence type="ECO:0000313" key="9">
    <source>
        <dbReference type="Proteomes" id="UP000092819"/>
    </source>
</evidence>
<evidence type="ECO:0000256" key="5">
    <source>
        <dbReference type="ARBA" id="ARBA00023136"/>
    </source>
</evidence>
<dbReference type="PANTHER" id="PTHR43646:SF2">
    <property type="entry name" value="GLYCOSYLTRANSFERASE 2-LIKE DOMAIN-CONTAINING PROTEIN"/>
    <property type="match status" value="1"/>
</dbReference>
<organism evidence="8 9">
    <name type="scientific">Vibrio celticus</name>
    <dbReference type="NCBI Taxonomy" id="446372"/>
    <lineage>
        <taxon>Bacteria</taxon>
        <taxon>Pseudomonadati</taxon>
        <taxon>Pseudomonadota</taxon>
        <taxon>Gammaproteobacteria</taxon>
        <taxon>Vibrionales</taxon>
        <taxon>Vibrionaceae</taxon>
        <taxon>Vibrio</taxon>
    </lineage>
</organism>
<evidence type="ECO:0000256" key="1">
    <source>
        <dbReference type="ARBA" id="ARBA00004236"/>
    </source>
</evidence>
<evidence type="ECO:0000256" key="6">
    <source>
        <dbReference type="SAM" id="Phobius"/>
    </source>
</evidence>
<protein>
    <submittedName>
        <fullName evidence="8">4,4'-diaponeurosporenoate glycosyltransferase</fullName>
        <ecNumber evidence="8">2.4.1.-</ecNumber>
    </submittedName>
</protein>
<feature type="domain" description="Glycosyltransferase 2-like" evidence="7">
    <location>
        <begin position="46"/>
        <end position="219"/>
    </location>
</feature>
<evidence type="ECO:0000256" key="2">
    <source>
        <dbReference type="ARBA" id="ARBA00022475"/>
    </source>
</evidence>
<reference evidence="9" key="1">
    <citation type="submission" date="2016-06" db="EMBL/GenBank/DDBJ databases">
        <authorList>
            <person name="Rodrigo-Torres L."/>
            <person name="Arahal D.R."/>
        </authorList>
    </citation>
    <scope>NUCLEOTIDE SEQUENCE [LARGE SCALE GENOMIC DNA]</scope>
    <source>
        <strain evidence="9">CECT 7224</strain>
    </source>
</reference>
<comment type="subcellular location">
    <subcellularLocation>
        <location evidence="1">Cell membrane</location>
    </subcellularLocation>
</comment>
<name>A0A1C3JB68_9VIBR</name>
<accession>A0A1C3JB68</accession>
<keyword evidence="6" id="KW-0812">Transmembrane</keyword>
<evidence type="ECO:0000256" key="3">
    <source>
        <dbReference type="ARBA" id="ARBA00022676"/>
    </source>
</evidence>
<keyword evidence="6" id="KW-1133">Transmembrane helix</keyword>
<evidence type="ECO:0000313" key="8">
    <source>
        <dbReference type="EMBL" id="SBT12296.1"/>
    </source>
</evidence>
<dbReference type="Gene3D" id="3.90.550.10">
    <property type="entry name" value="Spore Coat Polysaccharide Biosynthesis Protein SpsA, Chain A"/>
    <property type="match status" value="1"/>
</dbReference>
<dbReference type="SUPFAM" id="SSF53448">
    <property type="entry name" value="Nucleotide-diphospho-sugar transferases"/>
    <property type="match status" value="1"/>
</dbReference>
<dbReference type="GO" id="GO:0016757">
    <property type="term" value="F:glycosyltransferase activity"/>
    <property type="evidence" value="ECO:0007669"/>
    <property type="project" value="UniProtKB-KW"/>
</dbReference>
<dbReference type="InterPro" id="IPR029044">
    <property type="entry name" value="Nucleotide-diphossugar_trans"/>
</dbReference>
<keyword evidence="4 8" id="KW-0808">Transferase</keyword>
<dbReference type="Proteomes" id="UP000092819">
    <property type="component" value="Unassembled WGS sequence"/>
</dbReference>
<dbReference type="GO" id="GO:0005886">
    <property type="term" value="C:plasma membrane"/>
    <property type="evidence" value="ECO:0007669"/>
    <property type="project" value="UniProtKB-SubCell"/>
</dbReference>
<feature type="transmembrane region" description="Helical" evidence="6">
    <location>
        <begin position="286"/>
        <end position="308"/>
    </location>
</feature>
<dbReference type="EC" id="2.4.1.-" evidence="8"/>
<keyword evidence="2" id="KW-1003">Cell membrane</keyword>
<keyword evidence="9" id="KW-1185">Reference proteome</keyword>
<dbReference type="PANTHER" id="PTHR43646">
    <property type="entry name" value="GLYCOSYLTRANSFERASE"/>
    <property type="match status" value="1"/>
</dbReference>
<gene>
    <name evidence="8" type="primary">crtQ</name>
    <name evidence="8" type="ORF">VCE7224_01038</name>
</gene>
<dbReference type="RefSeq" id="WP_065675760.1">
    <property type="nucleotide sequence ID" value="NZ_AP025464.1"/>
</dbReference>
<evidence type="ECO:0000259" key="7">
    <source>
        <dbReference type="Pfam" id="PF00535"/>
    </source>
</evidence>
<dbReference type="EMBL" id="FLQZ01000020">
    <property type="protein sequence ID" value="SBT12296.1"/>
    <property type="molecule type" value="Genomic_DNA"/>
</dbReference>
<dbReference type="CDD" id="cd00761">
    <property type="entry name" value="Glyco_tranf_GTA_type"/>
    <property type="match status" value="1"/>
</dbReference>
<keyword evidence="5 6" id="KW-0472">Membrane</keyword>
<feature type="transmembrane region" description="Helical" evidence="6">
    <location>
        <begin position="320"/>
        <end position="342"/>
    </location>
</feature>
<proteinExistence type="predicted"/>
<feature type="transmembrane region" description="Helical" evidence="6">
    <location>
        <begin position="348"/>
        <end position="368"/>
    </location>
</feature>
<dbReference type="Pfam" id="PF00535">
    <property type="entry name" value="Glycos_transf_2"/>
    <property type="match status" value="1"/>
</dbReference>
<dbReference type="AlphaFoldDB" id="A0A1C3JB68"/>
<keyword evidence="3 8" id="KW-0328">Glycosyltransferase</keyword>
<evidence type="ECO:0000256" key="4">
    <source>
        <dbReference type="ARBA" id="ARBA00022679"/>
    </source>
</evidence>
<sequence length="387" mass="43128">MILAITSTLFCVVTIKFLITLANLARHRVHITPRISLNRTKWPTVSIIIPARNEEDNIETSLSSLIKQNYPRDRFEIIVVDDFSTDSTRAIVDKLIDTSSVNVRCISGRKLPPNWLGKSNACMVGSQQATGEYLYFIDADTKSEPLMLQSVIHFASRHKTDLLSFNPRQAFTSTVEKITLPGIFLSVASYMNFKNANDKSKGDAIANGQAMLFTRRSYDAVGGHTAVASKISEDIAFAKLMKICGLKAFWAFADELMSTHMYSDFGSIWAGFSKNMNLIVNCQSRFQVLGAFIKTNIIAWAVPVMLLVSTHHFIGDPSSFNAYSLAINALMLFASIVTYLILVKELFIPARYALTVPLGISLQSLLILNSYRLSKNNKITWKGRSLS</sequence>
<dbReference type="InterPro" id="IPR001173">
    <property type="entry name" value="Glyco_trans_2-like"/>
</dbReference>